<name>A0ABQ4K5D0_9BACI</name>
<proteinExistence type="predicted"/>
<dbReference type="Proteomes" id="UP000680279">
    <property type="component" value="Unassembled WGS sequence"/>
</dbReference>
<dbReference type="InterPro" id="IPR036390">
    <property type="entry name" value="WH_DNA-bd_sf"/>
</dbReference>
<evidence type="ECO:0000313" key="6">
    <source>
        <dbReference type="Proteomes" id="UP000680279"/>
    </source>
</evidence>
<evidence type="ECO:0000256" key="3">
    <source>
        <dbReference type="ARBA" id="ARBA00023163"/>
    </source>
</evidence>
<gene>
    <name evidence="5" type="ORF">J1TS3_20660</name>
</gene>
<dbReference type="EMBL" id="BOQT01000006">
    <property type="protein sequence ID" value="GIN20932.1"/>
    <property type="molecule type" value="Genomic_DNA"/>
</dbReference>
<dbReference type="InterPro" id="IPR050679">
    <property type="entry name" value="Bact_HTH_transcr_reg"/>
</dbReference>
<dbReference type="SMART" id="SM00345">
    <property type="entry name" value="HTH_GNTR"/>
    <property type="match status" value="1"/>
</dbReference>
<evidence type="ECO:0000259" key="4">
    <source>
        <dbReference type="PROSITE" id="PS50949"/>
    </source>
</evidence>
<dbReference type="InterPro" id="IPR028978">
    <property type="entry name" value="Chorismate_lyase_/UTRA_dom_sf"/>
</dbReference>
<keyword evidence="6" id="KW-1185">Reference proteome</keyword>
<dbReference type="PANTHER" id="PTHR44846">
    <property type="entry name" value="MANNOSYL-D-GLYCERATE TRANSPORT/METABOLISM SYSTEM REPRESSOR MNGR-RELATED"/>
    <property type="match status" value="1"/>
</dbReference>
<organism evidence="5 6">
    <name type="scientific">Siminovitchia fordii</name>
    <dbReference type="NCBI Taxonomy" id="254759"/>
    <lineage>
        <taxon>Bacteria</taxon>
        <taxon>Bacillati</taxon>
        <taxon>Bacillota</taxon>
        <taxon>Bacilli</taxon>
        <taxon>Bacillales</taxon>
        <taxon>Bacillaceae</taxon>
        <taxon>Siminovitchia</taxon>
    </lineage>
</organism>
<dbReference type="PANTHER" id="PTHR44846:SF1">
    <property type="entry name" value="MANNOSYL-D-GLYCERATE TRANSPORT_METABOLISM SYSTEM REPRESSOR MNGR-RELATED"/>
    <property type="match status" value="1"/>
</dbReference>
<keyword evidence="2" id="KW-0238">DNA-binding</keyword>
<dbReference type="PRINTS" id="PR00035">
    <property type="entry name" value="HTHGNTR"/>
</dbReference>
<dbReference type="Gene3D" id="1.10.10.10">
    <property type="entry name" value="Winged helix-like DNA-binding domain superfamily/Winged helix DNA-binding domain"/>
    <property type="match status" value="1"/>
</dbReference>
<dbReference type="Pfam" id="PF07702">
    <property type="entry name" value="UTRA"/>
    <property type="match status" value="1"/>
</dbReference>
<dbReference type="InterPro" id="IPR000524">
    <property type="entry name" value="Tscrpt_reg_HTH_GntR"/>
</dbReference>
<keyword evidence="3" id="KW-0804">Transcription</keyword>
<evidence type="ECO:0000256" key="1">
    <source>
        <dbReference type="ARBA" id="ARBA00023015"/>
    </source>
</evidence>
<protein>
    <submittedName>
        <fullName evidence="5">GntR family transcriptional regulator</fullName>
    </submittedName>
</protein>
<dbReference type="SUPFAM" id="SSF64288">
    <property type="entry name" value="Chorismate lyase-like"/>
    <property type="match status" value="1"/>
</dbReference>
<keyword evidence="1" id="KW-0805">Transcription regulation</keyword>
<evidence type="ECO:0000313" key="5">
    <source>
        <dbReference type="EMBL" id="GIN20932.1"/>
    </source>
</evidence>
<dbReference type="Gene3D" id="3.40.1410.10">
    <property type="entry name" value="Chorismate lyase-like"/>
    <property type="match status" value="1"/>
</dbReference>
<dbReference type="InterPro" id="IPR036388">
    <property type="entry name" value="WH-like_DNA-bd_sf"/>
</dbReference>
<evidence type="ECO:0000256" key="2">
    <source>
        <dbReference type="ARBA" id="ARBA00023125"/>
    </source>
</evidence>
<dbReference type="Pfam" id="PF00392">
    <property type="entry name" value="GntR"/>
    <property type="match status" value="1"/>
</dbReference>
<dbReference type="SMART" id="SM00866">
    <property type="entry name" value="UTRA"/>
    <property type="match status" value="1"/>
</dbReference>
<dbReference type="RefSeq" id="WP_018706060.1">
    <property type="nucleotide sequence ID" value="NZ_BOQT01000006.1"/>
</dbReference>
<dbReference type="CDD" id="cd07377">
    <property type="entry name" value="WHTH_GntR"/>
    <property type="match status" value="1"/>
</dbReference>
<accession>A0ABQ4K5D0</accession>
<reference evidence="5 6" key="1">
    <citation type="submission" date="2021-03" db="EMBL/GenBank/DDBJ databases">
        <title>Antimicrobial resistance genes in bacteria isolated from Japanese honey, and their potential for conferring macrolide and lincosamide resistance in the American foulbrood pathogen Paenibacillus larvae.</title>
        <authorList>
            <person name="Okamoto M."/>
            <person name="Kumagai M."/>
            <person name="Kanamori H."/>
            <person name="Takamatsu D."/>
        </authorList>
    </citation>
    <scope>NUCLEOTIDE SEQUENCE [LARGE SCALE GENOMIC DNA]</scope>
    <source>
        <strain evidence="5 6">J1TS3</strain>
    </source>
</reference>
<comment type="caution">
    <text evidence="5">The sequence shown here is derived from an EMBL/GenBank/DDBJ whole genome shotgun (WGS) entry which is preliminary data.</text>
</comment>
<feature type="domain" description="HTH gntR-type" evidence="4">
    <location>
        <begin position="9"/>
        <end position="77"/>
    </location>
</feature>
<sequence>MKINKELAIPLYQQVKDYLHKKIISGEWAAGYQLPAEKDLATQFGVSTITIKRAVLELVDEGLLYRQSGKGTFVMHIEEKDISKFVTLKNEEWEAQHHPHKTLYFNIVQADDELAALLRIEEGDLMYQIQRLKIQQDQPVALEYSYIPQELFPDLHQEDIDDNLLYNIFQRGYGVQLDKAKIYFSTVLADEYQAESLNVERGVQLFVFERFTFNNDNHIIEYSKFIIKQDQSKYFLEIKL</sequence>
<dbReference type="InterPro" id="IPR011663">
    <property type="entry name" value="UTRA"/>
</dbReference>
<dbReference type="PROSITE" id="PS50949">
    <property type="entry name" value="HTH_GNTR"/>
    <property type="match status" value="1"/>
</dbReference>
<dbReference type="SUPFAM" id="SSF46785">
    <property type="entry name" value="Winged helix' DNA-binding domain"/>
    <property type="match status" value="1"/>
</dbReference>